<feature type="transmembrane region" description="Helical" evidence="1">
    <location>
        <begin position="427"/>
        <end position="454"/>
    </location>
</feature>
<organism evidence="2 3">
    <name type="scientific">Rhodamnia argentea</name>
    <dbReference type="NCBI Taxonomy" id="178133"/>
    <lineage>
        <taxon>Eukaryota</taxon>
        <taxon>Viridiplantae</taxon>
        <taxon>Streptophyta</taxon>
        <taxon>Embryophyta</taxon>
        <taxon>Tracheophyta</taxon>
        <taxon>Spermatophyta</taxon>
        <taxon>Magnoliopsida</taxon>
        <taxon>eudicotyledons</taxon>
        <taxon>Gunneridae</taxon>
        <taxon>Pentapetalae</taxon>
        <taxon>rosids</taxon>
        <taxon>malvids</taxon>
        <taxon>Myrtales</taxon>
        <taxon>Myrtaceae</taxon>
        <taxon>Myrtoideae</taxon>
        <taxon>Myrteae</taxon>
        <taxon>Australasian group</taxon>
        <taxon>Rhodamnia</taxon>
    </lineage>
</organism>
<evidence type="ECO:0000313" key="2">
    <source>
        <dbReference type="Proteomes" id="UP000827889"/>
    </source>
</evidence>
<proteinExistence type="predicted"/>
<name>A0A8B8NER0_9MYRT</name>
<dbReference type="InterPro" id="IPR007720">
    <property type="entry name" value="PigQ/GPI1"/>
</dbReference>
<dbReference type="Pfam" id="PF05024">
    <property type="entry name" value="Gpi1"/>
    <property type="match status" value="1"/>
</dbReference>
<dbReference type="GO" id="GO:0006506">
    <property type="term" value="P:GPI anchor biosynthetic process"/>
    <property type="evidence" value="ECO:0007669"/>
    <property type="project" value="InterPro"/>
</dbReference>
<evidence type="ECO:0000313" key="3">
    <source>
        <dbReference type="RefSeq" id="XP_030520509.2"/>
    </source>
</evidence>
<dbReference type="Proteomes" id="UP000827889">
    <property type="component" value="Chromosome 10"/>
</dbReference>
<protein>
    <submittedName>
        <fullName evidence="3 4">Uncharacterized protein LOC115734059 isoform X1</fullName>
    </submittedName>
</protein>
<dbReference type="GeneID" id="115734059"/>
<dbReference type="PANTHER" id="PTHR47555:SF2">
    <property type="entry name" value="N-ACETYLGLUCOSAMINYL TRANSFERASE COMPONENT FAMILY PROTEIN _ GPI1 FAMILY PROTEIN"/>
    <property type="match status" value="1"/>
</dbReference>
<sequence length="697" mass="78763">MGRHLRIWWPKHHLLTQPSSHDLLFGWFVSSSPASVDIVIALTINETFLSHLSPALEEILQETNRDMPVNLKDKADFCVLGLSAADPGKGSKKKRDQVCGCYRITEPLESCRQLAVGSNSWVQLMHNSCSGYWGENLWLPEVHHIHWKGEVVYHCDVHVIVYETPRHGAHHFSLSYSHYPRQVKVPMKKPKWIKELHAKHPQVDLSTAILAMNSSRAASATLYKKTCSGPEPSVSQPFLIWMFYAFIWHALAISAASLSTLFYIIIHNFHHFMRWGSQSWMYKVSSNVFVTAWSNIKIRSCQYLYWPVFLQNSDLRSQPSVEYAEKAALRKHSMWSTIAIDILLGNLIGLSLLYHAEAVSLWFLNSVEGLNNYLRMGSVWLMGVPAGFKLNTELAAILGTTSLNVVQIWSTLWVFVGFFLMNIVRGIAIAGMLFGATVITALMVDMIGAATLHISALHSLIAYLYASQTQALAALWRLFRGQKLNPLRLRLDSYDYTVEQHVVGSLLFTPLLLLLPTTCVFYIFFTIVNTSIRVSHVLVEVFISIIHETPYVKILLWLVRPTRFPAGIWFEIVSCKYNGVHPMEGSICDSNGINPDFDNAPSKTDKYRRSAALVSFLRISVPSIGQIISPHCKKIFTGVSASLVAESAYGVLTGKRISYGPVSHPPSTLPWMHIPIKEYWQLCHKSILSHMADRRCI</sequence>
<dbReference type="GO" id="GO:0016020">
    <property type="term" value="C:membrane"/>
    <property type="evidence" value="ECO:0007669"/>
    <property type="project" value="InterPro"/>
</dbReference>
<feature type="transmembrane region" description="Helical" evidence="1">
    <location>
        <begin position="238"/>
        <end position="266"/>
    </location>
</feature>
<dbReference type="KEGG" id="rarg:115734059"/>
<dbReference type="AlphaFoldDB" id="A0A8B8NER0"/>
<dbReference type="PANTHER" id="PTHR47555">
    <property type="entry name" value="N-ACETYLGLUCOSAMINYL TRANSFERASE COMPONENT FAMILY PROTEIN / GPI1 FAMILY PROTEIN"/>
    <property type="match status" value="1"/>
</dbReference>
<keyword evidence="1" id="KW-0472">Membrane</keyword>
<dbReference type="RefSeq" id="XP_030520509.2">
    <property type="nucleotide sequence ID" value="XM_030664649.2"/>
</dbReference>
<gene>
    <name evidence="3 4" type="primary">LOC115734059</name>
</gene>
<evidence type="ECO:0000313" key="4">
    <source>
        <dbReference type="RefSeq" id="XP_030520516.2"/>
    </source>
</evidence>
<reference evidence="3 4" key="1">
    <citation type="submission" date="2025-05" db="UniProtKB">
        <authorList>
            <consortium name="RefSeq"/>
        </authorList>
    </citation>
    <scope>IDENTIFICATION</scope>
    <source>
        <tissue evidence="3 4">Leaf</tissue>
    </source>
</reference>
<feature type="transmembrane region" description="Helical" evidence="1">
    <location>
        <begin position="335"/>
        <end position="356"/>
    </location>
</feature>
<feature type="transmembrane region" description="Helical" evidence="1">
    <location>
        <begin position="460"/>
        <end position="479"/>
    </location>
</feature>
<keyword evidence="1" id="KW-0812">Transmembrane</keyword>
<feature type="transmembrane region" description="Helical" evidence="1">
    <location>
        <begin position="500"/>
        <end position="525"/>
    </location>
</feature>
<keyword evidence="2" id="KW-1185">Reference proteome</keyword>
<keyword evidence="1" id="KW-1133">Transmembrane helix</keyword>
<accession>A0A8B8NER0</accession>
<evidence type="ECO:0000256" key="1">
    <source>
        <dbReference type="SAM" id="Phobius"/>
    </source>
</evidence>
<feature type="transmembrane region" description="Helical" evidence="1">
    <location>
        <begin position="394"/>
        <end position="420"/>
    </location>
</feature>
<dbReference type="RefSeq" id="XP_030520516.2">
    <property type="nucleotide sequence ID" value="XM_030664656.2"/>
</dbReference>